<evidence type="ECO:0000313" key="3">
    <source>
        <dbReference type="EMBL" id="TDE08157.1"/>
    </source>
</evidence>
<accession>A0A4R5D6F1</accession>
<dbReference type="GO" id="GO:1902600">
    <property type="term" value="P:proton transmembrane transport"/>
    <property type="evidence" value="ECO:0007669"/>
    <property type="project" value="TreeGrafter"/>
</dbReference>
<comment type="caution">
    <text evidence="3">The sequence shown here is derived from an EMBL/GenBank/DDBJ whole genome shotgun (WGS) entry which is preliminary data.</text>
</comment>
<dbReference type="InterPro" id="IPR050510">
    <property type="entry name" value="Cation_transp_ATPase_P-type"/>
</dbReference>
<dbReference type="GO" id="GO:0019829">
    <property type="term" value="F:ATPase-coupled monoatomic cation transmembrane transporter activity"/>
    <property type="evidence" value="ECO:0007669"/>
    <property type="project" value="TreeGrafter"/>
</dbReference>
<dbReference type="EMBL" id="SMFL01000029">
    <property type="protein sequence ID" value="TDE08157.1"/>
    <property type="molecule type" value="Genomic_DNA"/>
</dbReference>
<proteinExistence type="predicted"/>
<evidence type="ECO:0000256" key="1">
    <source>
        <dbReference type="ARBA" id="ARBA00004651"/>
    </source>
</evidence>
<dbReference type="Pfam" id="PF13246">
    <property type="entry name" value="Cation_ATPase"/>
    <property type="match status" value="1"/>
</dbReference>
<protein>
    <submittedName>
        <fullName evidence="3">Cation-transporting P-type ATPase</fullName>
    </submittedName>
</protein>
<reference evidence="3 4" key="1">
    <citation type="submission" date="2019-03" db="EMBL/GenBank/DDBJ databases">
        <title>Dyadobacter AR-3-6 sp. nov., isolated from arctic soil.</title>
        <authorList>
            <person name="Chaudhary D.K."/>
        </authorList>
    </citation>
    <scope>NUCLEOTIDE SEQUENCE [LARGE SCALE GENOMIC DNA]</scope>
    <source>
        <strain evidence="3 4">AR-3-6</strain>
    </source>
</reference>
<dbReference type="SUPFAM" id="SSF81660">
    <property type="entry name" value="Metal cation-transporting ATPase, ATP-binding domain N"/>
    <property type="match status" value="1"/>
</dbReference>
<organism evidence="3 4">
    <name type="scientific">Dyadobacter psychrotolerans</name>
    <dbReference type="NCBI Taxonomy" id="2541721"/>
    <lineage>
        <taxon>Bacteria</taxon>
        <taxon>Pseudomonadati</taxon>
        <taxon>Bacteroidota</taxon>
        <taxon>Cytophagia</taxon>
        <taxon>Cytophagales</taxon>
        <taxon>Spirosomataceae</taxon>
        <taxon>Dyadobacter</taxon>
    </lineage>
</organism>
<keyword evidence="4" id="KW-1185">Reference proteome</keyword>
<dbReference type="PANTHER" id="PTHR43294:SF21">
    <property type="entry name" value="CATION TRANSPORTING ATPASE"/>
    <property type="match status" value="1"/>
</dbReference>
<evidence type="ECO:0000256" key="2">
    <source>
        <dbReference type="ARBA" id="ARBA00022475"/>
    </source>
</evidence>
<comment type="subcellular location">
    <subcellularLocation>
        <location evidence="1">Cell membrane</location>
        <topology evidence="1">Multi-pass membrane protein</topology>
    </subcellularLocation>
</comment>
<dbReference type="PANTHER" id="PTHR43294">
    <property type="entry name" value="SODIUM/POTASSIUM-TRANSPORTING ATPASE SUBUNIT ALPHA"/>
    <property type="match status" value="1"/>
</dbReference>
<sequence>MEADTIHLHKTDLTTRINEDKTNLKNALQRSDSGEFDLLLRVCALANNAQITEETRNKNTGDPLEIALLTFCTRFDFDLKKTKHDYIKLAENTFNSNTRMMSTLHQSGSRYFVSVKGAVEEVMEKCLWENEEARQHEYNLSEKMAGDGLRTLAFAYRETD</sequence>
<dbReference type="OrthoDB" id="1521937at2"/>
<name>A0A4R5D6F1_9BACT</name>
<keyword evidence="2" id="KW-0472">Membrane</keyword>
<dbReference type="GO" id="GO:0005886">
    <property type="term" value="C:plasma membrane"/>
    <property type="evidence" value="ECO:0007669"/>
    <property type="project" value="UniProtKB-SubCell"/>
</dbReference>
<dbReference type="AlphaFoldDB" id="A0A4R5D6F1"/>
<keyword evidence="2" id="KW-1003">Cell membrane</keyword>
<gene>
    <name evidence="3" type="ORF">E0F88_33105</name>
</gene>
<dbReference type="Proteomes" id="UP000294850">
    <property type="component" value="Unassembled WGS sequence"/>
</dbReference>
<evidence type="ECO:0000313" key="4">
    <source>
        <dbReference type="Proteomes" id="UP000294850"/>
    </source>
</evidence>
<dbReference type="GO" id="GO:0000166">
    <property type="term" value="F:nucleotide binding"/>
    <property type="evidence" value="ECO:0007669"/>
    <property type="project" value="InterPro"/>
</dbReference>
<dbReference type="InterPro" id="IPR023299">
    <property type="entry name" value="ATPase_P-typ_cyto_dom_N"/>
</dbReference>
<dbReference type="Gene3D" id="3.40.1110.10">
    <property type="entry name" value="Calcium-transporting ATPase, cytoplasmic domain N"/>
    <property type="match status" value="1"/>
</dbReference>